<keyword evidence="3" id="KW-1185">Reference proteome</keyword>
<dbReference type="RefSeq" id="WP_285933555.1">
    <property type="nucleotide sequence ID" value="NZ_JASTZU010000058.1"/>
</dbReference>
<gene>
    <name evidence="2" type="ORF">QQS35_17680</name>
</gene>
<keyword evidence="1" id="KW-0472">Membrane</keyword>
<feature type="transmembrane region" description="Helical" evidence="1">
    <location>
        <begin position="12"/>
        <end position="30"/>
    </location>
</feature>
<organism evidence="2 3">
    <name type="scientific">Aquibacillus rhizosphaerae</name>
    <dbReference type="NCBI Taxonomy" id="3051431"/>
    <lineage>
        <taxon>Bacteria</taxon>
        <taxon>Bacillati</taxon>
        <taxon>Bacillota</taxon>
        <taxon>Bacilli</taxon>
        <taxon>Bacillales</taxon>
        <taxon>Bacillaceae</taxon>
        <taxon>Aquibacillus</taxon>
    </lineage>
</organism>
<reference evidence="2 3" key="1">
    <citation type="submission" date="2023-06" db="EMBL/GenBank/DDBJ databases">
        <title>Aquibacillus rhizosphaerae LR5S19.</title>
        <authorList>
            <person name="Sun J.-Q."/>
        </authorList>
    </citation>
    <scope>NUCLEOTIDE SEQUENCE [LARGE SCALE GENOMIC DNA]</scope>
    <source>
        <strain evidence="2 3">LR5S19</strain>
    </source>
</reference>
<feature type="transmembrane region" description="Helical" evidence="1">
    <location>
        <begin position="36"/>
        <end position="57"/>
    </location>
</feature>
<accession>A0ABT7LAI5</accession>
<evidence type="ECO:0000313" key="3">
    <source>
        <dbReference type="Proteomes" id="UP001235343"/>
    </source>
</evidence>
<protein>
    <recommendedName>
        <fullName evidence="4">Exosporium protein E</fullName>
    </recommendedName>
</protein>
<sequence length="303" mass="33892">MRQCRVGTISMGMVLIILGVVLLVSHFNGLDVLKIAMAWFPIILIVLGIEIICYLYVSKQEQPIVKYDLLSIIFIGFIGSISIIMYVAISSGLLSTISDTVNAESVEGALPTIDYSLGDEVKRVVIEPADVQISIETNTSDTLNIFGTFEANVVNSPTIKPENIAYIVETGDTLHIKLLKARTSEKLIGNHFQQFNFLISVPNDVNVEVRTTVQKVHMKMDELHANWFVESADEVYVNNYNGSNVEFSALVNSINNMDDLSWDKQMEQEGSEGYQTPIQIEKVFGTGKNKLIFDEIEYLIIRD</sequence>
<evidence type="ECO:0000256" key="1">
    <source>
        <dbReference type="SAM" id="Phobius"/>
    </source>
</evidence>
<name>A0ABT7LAI5_9BACI</name>
<proteinExistence type="predicted"/>
<comment type="caution">
    <text evidence="2">The sequence shown here is derived from an EMBL/GenBank/DDBJ whole genome shotgun (WGS) entry which is preliminary data.</text>
</comment>
<evidence type="ECO:0008006" key="4">
    <source>
        <dbReference type="Google" id="ProtNLM"/>
    </source>
</evidence>
<feature type="transmembrane region" description="Helical" evidence="1">
    <location>
        <begin position="69"/>
        <end position="89"/>
    </location>
</feature>
<keyword evidence="1" id="KW-0812">Transmembrane</keyword>
<dbReference type="Proteomes" id="UP001235343">
    <property type="component" value="Unassembled WGS sequence"/>
</dbReference>
<keyword evidence="1" id="KW-1133">Transmembrane helix</keyword>
<evidence type="ECO:0000313" key="2">
    <source>
        <dbReference type="EMBL" id="MDL4842272.1"/>
    </source>
</evidence>
<dbReference type="EMBL" id="JASTZU010000058">
    <property type="protein sequence ID" value="MDL4842272.1"/>
    <property type="molecule type" value="Genomic_DNA"/>
</dbReference>